<protein>
    <recommendedName>
        <fullName evidence="2">non-specific serine/threonine protein kinase</fullName>
        <ecNumber evidence="2">2.7.11.1</ecNumber>
    </recommendedName>
</protein>
<evidence type="ECO:0000256" key="14">
    <source>
        <dbReference type="PROSITE-ProRule" id="PRU10141"/>
    </source>
</evidence>
<evidence type="ECO:0000256" key="6">
    <source>
        <dbReference type="ARBA" id="ARBA00022692"/>
    </source>
</evidence>
<evidence type="ECO:0000259" key="18">
    <source>
        <dbReference type="PROSITE" id="PS50011"/>
    </source>
</evidence>
<dbReference type="InterPro" id="IPR001245">
    <property type="entry name" value="Ser-Thr/Tyr_kinase_cat_dom"/>
</dbReference>
<keyword evidence="7 14" id="KW-0547">Nucleotide-binding</keyword>
<dbReference type="PROSITE" id="PS00108">
    <property type="entry name" value="PROTEIN_KINASE_ST"/>
    <property type="match status" value="1"/>
</dbReference>
<feature type="region of interest" description="Disordered" evidence="16">
    <location>
        <begin position="1"/>
        <end position="24"/>
    </location>
</feature>
<comment type="subcellular location">
    <subcellularLocation>
        <location evidence="1">Cell membrane</location>
        <topology evidence="1">Single-pass membrane protein</topology>
    </subcellularLocation>
</comment>
<feature type="transmembrane region" description="Helical" evidence="17">
    <location>
        <begin position="27"/>
        <end position="50"/>
    </location>
</feature>
<dbReference type="PROSITE" id="PS00107">
    <property type="entry name" value="PROTEIN_KINASE_ATP"/>
    <property type="match status" value="1"/>
</dbReference>
<accession>A0ABD3L6M0</accession>
<feature type="domain" description="Protein kinase" evidence="18">
    <location>
        <begin position="145"/>
        <end position="418"/>
    </location>
</feature>
<dbReference type="PANTHER" id="PTHR47982:SF35">
    <property type="entry name" value="PROLINE-RICH RECEPTOR-LIKE PROTEIN KINASE PERK1-RELATED"/>
    <property type="match status" value="1"/>
</dbReference>
<feature type="compositionally biased region" description="Pro residues" evidence="16">
    <location>
        <begin position="1"/>
        <end position="19"/>
    </location>
</feature>
<dbReference type="EMBL" id="JBJKBG010000003">
    <property type="protein sequence ID" value="KAL3747481.1"/>
    <property type="molecule type" value="Genomic_DNA"/>
</dbReference>
<dbReference type="CDD" id="cd14066">
    <property type="entry name" value="STKc_IRAK"/>
    <property type="match status" value="1"/>
</dbReference>
<dbReference type="Pfam" id="PF07714">
    <property type="entry name" value="PK_Tyr_Ser-Thr"/>
    <property type="match status" value="1"/>
</dbReference>
<dbReference type="InterPro" id="IPR047117">
    <property type="entry name" value="PERK1-13-like"/>
</dbReference>
<dbReference type="InterPro" id="IPR008271">
    <property type="entry name" value="Ser/Thr_kinase_AS"/>
</dbReference>
<keyword evidence="8" id="KW-0418">Kinase</keyword>
<evidence type="ECO:0000256" key="8">
    <source>
        <dbReference type="ARBA" id="ARBA00022777"/>
    </source>
</evidence>
<reference evidence="19 20" key="1">
    <citation type="submission" date="2024-11" db="EMBL/GenBank/DDBJ databases">
        <title>Chromosome-level genome assembly of Eucalyptus globulus Labill. provides insights into its genome evolution.</title>
        <authorList>
            <person name="Li X."/>
        </authorList>
    </citation>
    <scope>NUCLEOTIDE SEQUENCE [LARGE SCALE GENOMIC DNA]</scope>
    <source>
        <strain evidence="19">CL2024</strain>
        <tissue evidence="19">Fresh tender leaves</tissue>
    </source>
</reference>
<comment type="catalytic activity">
    <reaction evidence="13">
        <text>L-seryl-[protein] + ATP = O-phospho-L-seryl-[protein] + ADP + H(+)</text>
        <dbReference type="Rhea" id="RHEA:17989"/>
        <dbReference type="Rhea" id="RHEA-COMP:9863"/>
        <dbReference type="Rhea" id="RHEA-COMP:11604"/>
        <dbReference type="ChEBI" id="CHEBI:15378"/>
        <dbReference type="ChEBI" id="CHEBI:29999"/>
        <dbReference type="ChEBI" id="CHEBI:30616"/>
        <dbReference type="ChEBI" id="CHEBI:83421"/>
        <dbReference type="ChEBI" id="CHEBI:456216"/>
        <dbReference type="EC" id="2.7.11.1"/>
    </reaction>
</comment>
<gene>
    <name evidence="19" type="ORF">ACJRO7_016292</name>
</gene>
<comment type="caution">
    <text evidence="19">The sequence shown here is derived from an EMBL/GenBank/DDBJ whole genome shotgun (WGS) entry which is preliminary data.</text>
</comment>
<keyword evidence="5" id="KW-0808">Transferase</keyword>
<comment type="similarity">
    <text evidence="15">Belongs to the protein kinase superfamily.</text>
</comment>
<dbReference type="PROSITE" id="PS50011">
    <property type="entry name" value="PROTEIN_KINASE_DOM"/>
    <property type="match status" value="1"/>
</dbReference>
<evidence type="ECO:0000313" key="19">
    <source>
        <dbReference type="EMBL" id="KAL3747481.1"/>
    </source>
</evidence>
<dbReference type="GO" id="GO:0004674">
    <property type="term" value="F:protein serine/threonine kinase activity"/>
    <property type="evidence" value="ECO:0007669"/>
    <property type="project" value="UniProtKB-KW"/>
</dbReference>
<evidence type="ECO:0000256" key="5">
    <source>
        <dbReference type="ARBA" id="ARBA00022679"/>
    </source>
</evidence>
<keyword evidence="20" id="KW-1185">Reference proteome</keyword>
<dbReference type="Proteomes" id="UP001634007">
    <property type="component" value="Unassembled WGS sequence"/>
</dbReference>
<feature type="region of interest" description="Disordered" evidence="16">
    <location>
        <begin position="414"/>
        <end position="477"/>
    </location>
</feature>
<keyword evidence="4 15" id="KW-0723">Serine/threonine-protein kinase</keyword>
<evidence type="ECO:0000256" key="11">
    <source>
        <dbReference type="ARBA" id="ARBA00023136"/>
    </source>
</evidence>
<evidence type="ECO:0000256" key="12">
    <source>
        <dbReference type="ARBA" id="ARBA00047899"/>
    </source>
</evidence>
<feature type="binding site" evidence="14">
    <location>
        <position position="173"/>
    </location>
    <ligand>
        <name>ATP</name>
        <dbReference type="ChEBI" id="CHEBI:30616"/>
    </ligand>
</feature>
<dbReference type="SUPFAM" id="SSF56112">
    <property type="entry name" value="Protein kinase-like (PK-like)"/>
    <property type="match status" value="1"/>
</dbReference>
<dbReference type="FunFam" id="1.10.510.10:FF:000173">
    <property type="entry name" value="proline-rich receptor-like protein kinase PERK8"/>
    <property type="match status" value="1"/>
</dbReference>
<dbReference type="InterPro" id="IPR017441">
    <property type="entry name" value="Protein_kinase_ATP_BS"/>
</dbReference>
<evidence type="ECO:0000256" key="1">
    <source>
        <dbReference type="ARBA" id="ARBA00004162"/>
    </source>
</evidence>
<organism evidence="19 20">
    <name type="scientific">Eucalyptus globulus</name>
    <name type="common">Tasmanian blue gum</name>
    <dbReference type="NCBI Taxonomy" id="34317"/>
    <lineage>
        <taxon>Eukaryota</taxon>
        <taxon>Viridiplantae</taxon>
        <taxon>Streptophyta</taxon>
        <taxon>Embryophyta</taxon>
        <taxon>Tracheophyta</taxon>
        <taxon>Spermatophyta</taxon>
        <taxon>Magnoliopsida</taxon>
        <taxon>eudicotyledons</taxon>
        <taxon>Gunneridae</taxon>
        <taxon>Pentapetalae</taxon>
        <taxon>rosids</taxon>
        <taxon>malvids</taxon>
        <taxon>Myrtales</taxon>
        <taxon>Myrtaceae</taxon>
        <taxon>Myrtoideae</taxon>
        <taxon>Eucalypteae</taxon>
        <taxon>Eucalyptus</taxon>
    </lineage>
</organism>
<dbReference type="Gene3D" id="1.10.510.10">
    <property type="entry name" value="Transferase(Phosphotransferase) domain 1"/>
    <property type="match status" value="1"/>
</dbReference>
<name>A0ABD3L6M0_EUCGL</name>
<evidence type="ECO:0000256" key="16">
    <source>
        <dbReference type="SAM" id="MobiDB-lite"/>
    </source>
</evidence>
<dbReference type="Gene3D" id="3.30.200.20">
    <property type="entry name" value="Phosphorylase Kinase, domain 1"/>
    <property type="match status" value="1"/>
</dbReference>
<feature type="compositionally biased region" description="Polar residues" evidence="16">
    <location>
        <begin position="58"/>
        <end position="111"/>
    </location>
</feature>
<dbReference type="EC" id="2.7.11.1" evidence="2"/>
<dbReference type="SMART" id="SM00220">
    <property type="entry name" value="S_TKc"/>
    <property type="match status" value="1"/>
</dbReference>
<evidence type="ECO:0000256" key="3">
    <source>
        <dbReference type="ARBA" id="ARBA00022475"/>
    </source>
</evidence>
<keyword evidence="9 14" id="KW-0067">ATP-binding</keyword>
<dbReference type="InterPro" id="IPR011009">
    <property type="entry name" value="Kinase-like_dom_sf"/>
</dbReference>
<sequence length="477" mass="52837">MASPVPPAFSWSPMPPSPASPSCSSTLWRGLLGGLCIGAVAVVVLFICCVKINRQRETAPSQNGQRETAPSQNGQRETPPSQQRETPPTQNRQRETAPTQNRQRETPPSQNRQRETPPPNASTASAPRRAGKRIFTFREVKSFTKDFSSLLGEGGSANVYKGALSTGEEVAVKQLTRGGGQEFETEVEKLSRAHHKHVVSLVGYCIEEGQQIVVYEYVPNNTLKFHLHGAGRRDLNWPERLKIALGSAKGLAYLHEYCHPKIIHRDIKATNILLDRDFEAKIADFGLAKCISESETHVSTAVKGTPGYLDPEYWQSSQLTEKTDIYSFGMVLLQLITGRKLEEGQGGLYNWVWSQLQLPRDLKDGNFDSLVDPRLQNVYNRREMARMVRCAVACVYHFSNVRPKMSEIVRALEGHPDLPQSPTHLHFREGPGPSSDAPAKASKCPEKTPLGNQKNGSSHHREPTPGSRKAGPSRPPS</sequence>
<proteinExistence type="inferred from homology"/>
<evidence type="ECO:0000256" key="4">
    <source>
        <dbReference type="ARBA" id="ARBA00022527"/>
    </source>
</evidence>
<comment type="catalytic activity">
    <reaction evidence="12">
        <text>L-threonyl-[protein] + ATP = O-phospho-L-threonyl-[protein] + ADP + H(+)</text>
        <dbReference type="Rhea" id="RHEA:46608"/>
        <dbReference type="Rhea" id="RHEA-COMP:11060"/>
        <dbReference type="Rhea" id="RHEA-COMP:11605"/>
        <dbReference type="ChEBI" id="CHEBI:15378"/>
        <dbReference type="ChEBI" id="CHEBI:30013"/>
        <dbReference type="ChEBI" id="CHEBI:30616"/>
        <dbReference type="ChEBI" id="CHEBI:61977"/>
        <dbReference type="ChEBI" id="CHEBI:456216"/>
        <dbReference type="EC" id="2.7.11.1"/>
    </reaction>
</comment>
<evidence type="ECO:0000313" key="20">
    <source>
        <dbReference type="Proteomes" id="UP001634007"/>
    </source>
</evidence>
<evidence type="ECO:0000256" key="10">
    <source>
        <dbReference type="ARBA" id="ARBA00022989"/>
    </source>
</evidence>
<evidence type="ECO:0000256" key="9">
    <source>
        <dbReference type="ARBA" id="ARBA00022840"/>
    </source>
</evidence>
<evidence type="ECO:0000256" key="7">
    <source>
        <dbReference type="ARBA" id="ARBA00022741"/>
    </source>
</evidence>
<feature type="region of interest" description="Disordered" evidence="16">
    <location>
        <begin position="56"/>
        <end position="131"/>
    </location>
</feature>
<keyword evidence="11 17" id="KW-0472">Membrane</keyword>
<dbReference type="InterPro" id="IPR000719">
    <property type="entry name" value="Prot_kinase_dom"/>
</dbReference>
<keyword evidence="3" id="KW-1003">Cell membrane</keyword>
<dbReference type="GO" id="GO:0005886">
    <property type="term" value="C:plasma membrane"/>
    <property type="evidence" value="ECO:0007669"/>
    <property type="project" value="UniProtKB-SubCell"/>
</dbReference>
<evidence type="ECO:0000256" key="13">
    <source>
        <dbReference type="ARBA" id="ARBA00048679"/>
    </source>
</evidence>
<dbReference type="AlphaFoldDB" id="A0ABD3L6M0"/>
<keyword evidence="10 17" id="KW-1133">Transmembrane helix</keyword>
<dbReference type="GO" id="GO:0005524">
    <property type="term" value="F:ATP binding"/>
    <property type="evidence" value="ECO:0007669"/>
    <property type="project" value="UniProtKB-UniRule"/>
</dbReference>
<evidence type="ECO:0000256" key="17">
    <source>
        <dbReference type="SAM" id="Phobius"/>
    </source>
</evidence>
<dbReference type="PANTHER" id="PTHR47982">
    <property type="entry name" value="PROLINE-RICH RECEPTOR-LIKE PROTEIN KINASE PERK4"/>
    <property type="match status" value="1"/>
</dbReference>
<evidence type="ECO:0000256" key="2">
    <source>
        <dbReference type="ARBA" id="ARBA00012513"/>
    </source>
</evidence>
<keyword evidence="6 17" id="KW-0812">Transmembrane</keyword>
<evidence type="ECO:0000256" key="15">
    <source>
        <dbReference type="RuleBase" id="RU000304"/>
    </source>
</evidence>